<proteinExistence type="predicted"/>
<dbReference type="InterPro" id="IPR044992">
    <property type="entry name" value="ChyE-like"/>
</dbReference>
<protein>
    <submittedName>
        <fullName evidence="2">GMP synthase (Glutamine-hydrolyzing)</fullName>
        <ecNumber evidence="2">6.3.5.2</ecNumber>
    </submittedName>
</protein>
<name>A0ABS2L9A8_9MICO</name>
<dbReference type="PANTHER" id="PTHR42695:SF5">
    <property type="entry name" value="GLUTAMINE AMIDOTRANSFERASE YLR126C-RELATED"/>
    <property type="match status" value="1"/>
</dbReference>
<dbReference type="InterPro" id="IPR029062">
    <property type="entry name" value="Class_I_gatase-like"/>
</dbReference>
<dbReference type="GO" id="GO:0003922">
    <property type="term" value="F:GMP synthase (glutamine-hydrolyzing) activity"/>
    <property type="evidence" value="ECO:0007669"/>
    <property type="project" value="UniProtKB-EC"/>
</dbReference>
<dbReference type="NCBIfam" id="NF005458">
    <property type="entry name" value="PRK07053.1"/>
    <property type="match status" value="1"/>
</dbReference>
<dbReference type="Pfam" id="PF00117">
    <property type="entry name" value="GATase"/>
    <property type="match status" value="1"/>
</dbReference>
<dbReference type="Proteomes" id="UP000776164">
    <property type="component" value="Unassembled WGS sequence"/>
</dbReference>
<dbReference type="EC" id="6.3.5.2" evidence="2"/>
<keyword evidence="3" id="KW-1185">Reference proteome</keyword>
<organism evidence="2 3">
    <name type="scientific">Subtercola frigoramans</name>
    <dbReference type="NCBI Taxonomy" id="120298"/>
    <lineage>
        <taxon>Bacteria</taxon>
        <taxon>Bacillati</taxon>
        <taxon>Actinomycetota</taxon>
        <taxon>Actinomycetes</taxon>
        <taxon>Micrococcales</taxon>
        <taxon>Microbacteriaceae</taxon>
        <taxon>Subtercola</taxon>
    </lineage>
</organism>
<dbReference type="RefSeq" id="WP_205111322.1">
    <property type="nucleotide sequence ID" value="NZ_BAAAHT010000001.1"/>
</dbReference>
<dbReference type="Gene3D" id="3.40.50.880">
    <property type="match status" value="1"/>
</dbReference>
<dbReference type="PROSITE" id="PS51273">
    <property type="entry name" value="GATASE_TYPE_1"/>
    <property type="match status" value="1"/>
</dbReference>
<dbReference type="CDD" id="cd01741">
    <property type="entry name" value="GATase1_1"/>
    <property type="match status" value="1"/>
</dbReference>
<comment type="caution">
    <text evidence="2">The sequence shown here is derived from an EMBL/GenBank/DDBJ whole genome shotgun (WGS) entry which is preliminary data.</text>
</comment>
<keyword evidence="2" id="KW-0436">Ligase</keyword>
<dbReference type="SUPFAM" id="SSF52317">
    <property type="entry name" value="Class I glutamine amidotransferase-like"/>
    <property type="match status" value="1"/>
</dbReference>
<dbReference type="EMBL" id="JAFBBU010000001">
    <property type="protein sequence ID" value="MBM7473683.1"/>
    <property type="molecule type" value="Genomic_DNA"/>
</dbReference>
<dbReference type="PANTHER" id="PTHR42695">
    <property type="entry name" value="GLUTAMINE AMIDOTRANSFERASE YLR126C-RELATED"/>
    <property type="match status" value="1"/>
</dbReference>
<evidence type="ECO:0000313" key="3">
    <source>
        <dbReference type="Proteomes" id="UP000776164"/>
    </source>
</evidence>
<reference evidence="2 3" key="1">
    <citation type="submission" date="2021-01" db="EMBL/GenBank/DDBJ databases">
        <title>Sequencing the genomes of 1000 actinobacteria strains.</title>
        <authorList>
            <person name="Klenk H.-P."/>
        </authorList>
    </citation>
    <scope>NUCLEOTIDE SEQUENCE [LARGE SCALE GENOMIC DNA]</scope>
    <source>
        <strain evidence="2 3">DSM 13057</strain>
    </source>
</reference>
<accession>A0ABS2L9A8</accession>
<evidence type="ECO:0000259" key="1">
    <source>
        <dbReference type="Pfam" id="PF00117"/>
    </source>
</evidence>
<evidence type="ECO:0000313" key="2">
    <source>
        <dbReference type="EMBL" id="MBM7473683.1"/>
    </source>
</evidence>
<dbReference type="InterPro" id="IPR017926">
    <property type="entry name" value="GATASE"/>
</dbReference>
<gene>
    <name evidence="2" type="ORF">JOE66_003317</name>
</gene>
<sequence length="232" mass="24792">MKTATVLRHVSFEDLGTWEPVLRAHGYDVSYVDVPDARDLQATSAEDADLVIVLGGPIGVDQTAQYPFLVDELEFLRRRIAKAGPTLGVCLGAQLIAASMGATVEAGTAPEIGFLTLDLDHSDSVLAGLGGVPVFSWHADQIVLPDGATLLARTPACACQAFAVGTTVLGLQFHPELDAEHIERWLVGHAHELAVRGIDPGVIRSDAERHGAPLHRASGLMLERWLDELEAP</sequence>
<feature type="domain" description="Glutamine amidotransferase" evidence="1">
    <location>
        <begin position="23"/>
        <end position="178"/>
    </location>
</feature>